<gene>
    <name evidence="2" type="ORF">PYCCODRAFT_1360668</name>
</gene>
<dbReference type="Proteomes" id="UP000193067">
    <property type="component" value="Unassembled WGS sequence"/>
</dbReference>
<feature type="chain" id="PRO_5013231691" evidence="1">
    <location>
        <begin position="23"/>
        <end position="440"/>
    </location>
</feature>
<reference evidence="2 3" key="1">
    <citation type="journal article" date="2015" name="Biotechnol. Biofuels">
        <title>Enhanced degradation of softwood versus hardwood by the white-rot fungus Pycnoporus coccineus.</title>
        <authorList>
            <person name="Couturier M."/>
            <person name="Navarro D."/>
            <person name="Chevret D."/>
            <person name="Henrissat B."/>
            <person name="Piumi F."/>
            <person name="Ruiz-Duenas F.J."/>
            <person name="Martinez A.T."/>
            <person name="Grigoriev I.V."/>
            <person name="Riley R."/>
            <person name="Lipzen A."/>
            <person name="Berrin J.G."/>
            <person name="Master E.R."/>
            <person name="Rosso M.N."/>
        </authorList>
    </citation>
    <scope>NUCLEOTIDE SEQUENCE [LARGE SCALE GENOMIC DNA]</scope>
    <source>
        <strain evidence="2 3">BRFM310</strain>
    </source>
</reference>
<organism evidence="2 3">
    <name type="scientific">Trametes coccinea (strain BRFM310)</name>
    <name type="common">Pycnoporus coccineus</name>
    <dbReference type="NCBI Taxonomy" id="1353009"/>
    <lineage>
        <taxon>Eukaryota</taxon>
        <taxon>Fungi</taxon>
        <taxon>Dikarya</taxon>
        <taxon>Basidiomycota</taxon>
        <taxon>Agaricomycotina</taxon>
        <taxon>Agaricomycetes</taxon>
        <taxon>Polyporales</taxon>
        <taxon>Polyporaceae</taxon>
        <taxon>Trametes</taxon>
    </lineage>
</organism>
<dbReference type="EMBL" id="KZ084090">
    <property type="protein sequence ID" value="OSD06588.1"/>
    <property type="molecule type" value="Genomic_DNA"/>
</dbReference>
<dbReference type="OrthoDB" id="2669721at2759"/>
<name>A0A1Y2IZN6_TRAC3</name>
<dbReference type="PANTHER" id="PTHR46579">
    <property type="entry name" value="F5/8 TYPE C DOMAIN-CONTAINING PROTEIN-RELATED"/>
    <property type="match status" value="1"/>
</dbReference>
<protein>
    <submittedName>
        <fullName evidence="2">Uncharacterized protein</fullName>
    </submittedName>
</protein>
<keyword evidence="3" id="KW-1185">Reference proteome</keyword>
<accession>A0A1Y2IZN6</accession>
<dbReference type="STRING" id="1353009.A0A1Y2IZN6"/>
<evidence type="ECO:0000313" key="3">
    <source>
        <dbReference type="Proteomes" id="UP000193067"/>
    </source>
</evidence>
<proteinExistence type="predicted"/>
<keyword evidence="1" id="KW-0732">Signal</keyword>
<evidence type="ECO:0000313" key="2">
    <source>
        <dbReference type="EMBL" id="OSD06588.1"/>
    </source>
</evidence>
<dbReference type="PANTHER" id="PTHR46579:SF1">
    <property type="entry name" value="F5_8 TYPE C DOMAIN-CONTAINING PROTEIN"/>
    <property type="match status" value="1"/>
</dbReference>
<feature type="signal peptide" evidence="1">
    <location>
        <begin position="1"/>
        <end position="22"/>
    </location>
</feature>
<sequence length="440" mass="49434">MHLVALNITDLFLGLWRGTVSGSKDGDRPWVVLQGDTWVAHGAEVGRAACFLPGSFDRPPRNIAEKLNSGYKAKEFMTYFYGYGPALLRRHLPRLYLKNFAKFVSAGRTLGKHRILRTELQHAEQLTREAELKYEQLYYERDPNRVHLVRPCIHSFGHGPSEVKKIGPLIGVTQYTMERTIGNLGQELRQHSTPYANLSHRALLRCQLNSLGNLLPSLRLDDAALSLPKGAQDLGNDMVLLCPKDTTSHSTTNAEAIAFHFYLSDAGDQALGPVSEFSIKVRRYARLRLANGQVARSAWKETLRPLGNSRISRVVKVSINGKMEIAEVRYYCRLPIDGMSFWTVALLSVFGPRDEDLYQDLYGTVWLAPYRGDESLRVVDVSQIHAVVAMVLDSDVVVDLTNAVEPHYQFGQNYFLVEKLALEISHRAGTLDGIPEAEEE</sequence>
<dbReference type="AlphaFoldDB" id="A0A1Y2IZN6"/>
<evidence type="ECO:0000256" key="1">
    <source>
        <dbReference type="SAM" id="SignalP"/>
    </source>
</evidence>